<keyword evidence="2" id="KW-1003">Cell membrane</keyword>
<comment type="similarity">
    <text evidence="7">Belongs to the methyl-accepting chemotaxis (MCP) protein family.</text>
</comment>
<organism evidence="13 14">
    <name type="scientific">Acetobacterium wieringae</name>
    <dbReference type="NCBI Taxonomy" id="52694"/>
    <lineage>
        <taxon>Bacteria</taxon>
        <taxon>Bacillati</taxon>
        <taxon>Bacillota</taxon>
        <taxon>Clostridia</taxon>
        <taxon>Eubacteriales</taxon>
        <taxon>Eubacteriaceae</taxon>
        <taxon>Acetobacterium</taxon>
    </lineage>
</organism>
<keyword evidence="4 10" id="KW-0812">Transmembrane</keyword>
<evidence type="ECO:0000256" key="8">
    <source>
        <dbReference type="PROSITE-ProRule" id="PRU00284"/>
    </source>
</evidence>
<dbReference type="RefSeq" id="WP_070372089.1">
    <property type="nucleotide sequence ID" value="NZ_LKEU01000037.1"/>
</dbReference>
<keyword evidence="8" id="KW-0807">Transducer</keyword>
<dbReference type="EMBL" id="LKEU01000037">
    <property type="protein sequence ID" value="OFV69689.1"/>
    <property type="molecule type" value="Genomic_DNA"/>
</dbReference>
<dbReference type="PANTHER" id="PTHR43531">
    <property type="entry name" value="PROTEIN ICFG"/>
    <property type="match status" value="1"/>
</dbReference>
<evidence type="ECO:0000256" key="2">
    <source>
        <dbReference type="ARBA" id="ARBA00022475"/>
    </source>
</evidence>
<dbReference type="CDD" id="cd18773">
    <property type="entry name" value="PDC1_HK_sensor"/>
    <property type="match status" value="1"/>
</dbReference>
<dbReference type="PROSITE" id="PS50885">
    <property type="entry name" value="HAMP"/>
    <property type="match status" value="3"/>
</dbReference>
<feature type="domain" description="HAMP" evidence="12">
    <location>
        <begin position="694"/>
        <end position="746"/>
    </location>
</feature>
<dbReference type="Pfam" id="PF00672">
    <property type="entry name" value="HAMP"/>
    <property type="match status" value="1"/>
</dbReference>
<sequence length="1038" mass="112533">MNKNLEPLLDLEPTKQTDLTPQTAANTADYIPDKAIRKSRISTKLLLFTVVLMALAVFSLGIITVNLGAAALTNQANTDAQKYTTEGASHVGAIIDGNLSTLSEVASRARVTTMDWQTQVDAIAGDVERLGYQDIAVMNQDGHAKYIKGGGEFDSWGEFWYENGFKGELSISDVAISKVTKEPVVFDVAPIKSNGQVVGLLVGRRDPTFLKDIINAMGDGDRQFGFVVNETGAMMAHPDDQMILDQVNVFDAIDNDGIWKSFGLALKKLGTQTTGMLTYTLNGETKIGSTAPIPGTNWTLIVAQYEDDVLAPINNLRNLIIMISLFILLIGGAAAFIMAQKLSKPIVKLKEIADQVAVGKVDVNIEITTHDEIGDLMRSFETMIQNNKGLSEAAQQMSKGDFDVAIIPRSDDDVIAYSMVAVLTEMNRIHDAIVKFGNAALAGQLNYRGNTNEYAGAYKDMIISLNNVINTFVKPLKVANKAIERIGNGVIPPKITTEYKGDFNDLKNNINACIDGLGALTETGEVLHRLFINDFTAQMEGTYLGVFGDLATSVNEIHWKLNYIHAIVNNVANGNMSDYDELVNIGKRSEADEFIPSLIQMIENIHSLVSEADEMTRLAVEGDLDHRGDPAKFKGEYAKVIAGFNQTLDAVIEPIQAASAALDELAKGNLKTYMDGDYKGQHGKIKEDMNRTIDFLKNYVDEITITLQRIGEGDLSQEIKTYYHGDFVAIKLAINGITTHLSEVMKEIDDAAGQVEAGAIQISDGGQALSQGTTEQASAIQELTASIEEVAAETKRNAQNANEANERAIEVRTNAEVGNSQMSKMVTAMVEINESSNNISKIIKVIDDIAFQTNILALNAAVEAARAGQHGKGFAVVAEEVRTLAARSAEAAKETTGLIEGSIDKVAAGTKIADETAESLVEILNEIEKVTGLVGNIARASNDQASEIAQITKGIEQVSNVVQTNSATAEESAASSQELSGQAEVLKQMMRTFKLKNQYSNDVERTMPINKKVSAVPFVAPPQPEPRITLDDSERDKY</sequence>
<keyword evidence="6 10" id="KW-0472">Membrane</keyword>
<dbReference type="OrthoDB" id="1776156at2"/>
<comment type="caution">
    <text evidence="13">The sequence shown here is derived from an EMBL/GenBank/DDBJ whole genome shotgun (WGS) entry which is preliminary data.</text>
</comment>
<dbReference type="Pfam" id="PF00015">
    <property type="entry name" value="MCPsignal"/>
    <property type="match status" value="1"/>
</dbReference>
<dbReference type="Pfam" id="PF02743">
    <property type="entry name" value="dCache_1"/>
    <property type="match status" value="1"/>
</dbReference>
<dbReference type="Gene3D" id="6.10.340.10">
    <property type="match status" value="1"/>
</dbReference>
<keyword evidence="5 10" id="KW-1133">Transmembrane helix</keyword>
<dbReference type="CDD" id="cd12912">
    <property type="entry name" value="PDC2_MCP_like"/>
    <property type="match status" value="1"/>
</dbReference>
<feature type="region of interest" description="Disordered" evidence="9">
    <location>
        <begin position="1017"/>
        <end position="1038"/>
    </location>
</feature>
<dbReference type="SUPFAM" id="SSF58104">
    <property type="entry name" value="Methyl-accepting chemotaxis protein (MCP) signaling domain"/>
    <property type="match status" value="1"/>
</dbReference>
<comment type="subcellular location">
    <subcellularLocation>
        <location evidence="1">Cell membrane</location>
        <topology evidence="1">Multi-pass membrane protein</topology>
    </subcellularLocation>
</comment>
<evidence type="ECO:0000259" key="11">
    <source>
        <dbReference type="PROSITE" id="PS50111"/>
    </source>
</evidence>
<dbReference type="CDD" id="cd06225">
    <property type="entry name" value="HAMP"/>
    <property type="match status" value="1"/>
</dbReference>
<dbReference type="InterPro" id="IPR004089">
    <property type="entry name" value="MCPsignal_dom"/>
</dbReference>
<name>A0A1F2PE56_9FIRM</name>
<evidence type="ECO:0000256" key="6">
    <source>
        <dbReference type="ARBA" id="ARBA00023136"/>
    </source>
</evidence>
<feature type="domain" description="HAMP" evidence="12">
    <location>
        <begin position="470"/>
        <end position="522"/>
    </location>
</feature>
<evidence type="ECO:0000256" key="7">
    <source>
        <dbReference type="ARBA" id="ARBA00029447"/>
    </source>
</evidence>
<dbReference type="GO" id="GO:0004888">
    <property type="term" value="F:transmembrane signaling receptor activity"/>
    <property type="evidence" value="ECO:0007669"/>
    <property type="project" value="TreeGrafter"/>
</dbReference>
<keyword evidence="3" id="KW-0145">Chemotaxis</keyword>
<dbReference type="SUPFAM" id="SSF158472">
    <property type="entry name" value="HAMP domain-like"/>
    <property type="match status" value="1"/>
</dbReference>
<evidence type="ECO:0000256" key="3">
    <source>
        <dbReference type="ARBA" id="ARBA00022500"/>
    </source>
</evidence>
<evidence type="ECO:0000313" key="14">
    <source>
        <dbReference type="Proteomes" id="UP000176244"/>
    </source>
</evidence>
<evidence type="ECO:0000259" key="12">
    <source>
        <dbReference type="PROSITE" id="PS50885"/>
    </source>
</evidence>
<dbReference type="InterPro" id="IPR003660">
    <property type="entry name" value="HAMP_dom"/>
</dbReference>
<proteinExistence type="inferred from homology"/>
<dbReference type="Gene3D" id="3.30.450.20">
    <property type="entry name" value="PAS domain"/>
    <property type="match status" value="1"/>
</dbReference>
<dbReference type="Pfam" id="PF18947">
    <property type="entry name" value="HAMP_2"/>
    <property type="match status" value="2"/>
</dbReference>
<gene>
    <name evidence="13" type="primary">tap_20</name>
    <name evidence="13" type="ORF">ACWI_28270</name>
</gene>
<dbReference type="InterPro" id="IPR051310">
    <property type="entry name" value="MCP_chemotaxis"/>
</dbReference>
<evidence type="ECO:0000256" key="9">
    <source>
        <dbReference type="SAM" id="MobiDB-lite"/>
    </source>
</evidence>
<evidence type="ECO:0000256" key="5">
    <source>
        <dbReference type="ARBA" id="ARBA00022989"/>
    </source>
</evidence>
<feature type="compositionally biased region" description="Basic and acidic residues" evidence="9">
    <location>
        <begin position="1028"/>
        <end position="1038"/>
    </location>
</feature>
<evidence type="ECO:0000256" key="4">
    <source>
        <dbReference type="ARBA" id="ARBA00022692"/>
    </source>
</evidence>
<dbReference type="InterPro" id="IPR033479">
    <property type="entry name" value="dCache_1"/>
</dbReference>
<dbReference type="Gene3D" id="1.10.287.950">
    <property type="entry name" value="Methyl-accepting chemotaxis protein"/>
    <property type="match status" value="1"/>
</dbReference>
<dbReference type="GO" id="GO:0006935">
    <property type="term" value="P:chemotaxis"/>
    <property type="evidence" value="ECO:0007669"/>
    <property type="project" value="UniProtKB-KW"/>
</dbReference>
<dbReference type="GO" id="GO:0005886">
    <property type="term" value="C:plasma membrane"/>
    <property type="evidence" value="ECO:0007669"/>
    <property type="project" value="UniProtKB-SubCell"/>
</dbReference>
<dbReference type="PANTHER" id="PTHR43531:SF11">
    <property type="entry name" value="METHYL-ACCEPTING CHEMOTAXIS PROTEIN 3"/>
    <property type="match status" value="1"/>
</dbReference>
<dbReference type="STRING" id="52694.ACWI_28270"/>
<dbReference type="AlphaFoldDB" id="A0A1F2PE56"/>
<feature type="domain" description="Methyl-accepting transducer" evidence="11">
    <location>
        <begin position="751"/>
        <end position="980"/>
    </location>
</feature>
<feature type="domain" description="HAMP" evidence="12">
    <location>
        <begin position="340"/>
        <end position="392"/>
    </location>
</feature>
<evidence type="ECO:0000256" key="1">
    <source>
        <dbReference type="ARBA" id="ARBA00004651"/>
    </source>
</evidence>
<reference evidence="13 14" key="1">
    <citation type="submission" date="2015-09" db="EMBL/GenBank/DDBJ databases">
        <title>Genome sequence of Acetobacterium wieringae DSM 1911.</title>
        <authorList>
            <person name="Poehlein A."/>
            <person name="Bengelsdorf F.R."/>
            <person name="Schiel-Bengelsdorf B."/>
            <person name="Duerre P."/>
            <person name="Daniel R."/>
        </authorList>
    </citation>
    <scope>NUCLEOTIDE SEQUENCE [LARGE SCALE GENOMIC DNA]</scope>
    <source>
        <strain evidence="13 14">DSM 1911</strain>
    </source>
</reference>
<evidence type="ECO:0000313" key="13">
    <source>
        <dbReference type="EMBL" id="OFV69689.1"/>
    </source>
</evidence>
<protein>
    <submittedName>
        <fullName evidence="13">Methyl-accepting chemotaxis protein IV</fullName>
    </submittedName>
</protein>
<feature type="transmembrane region" description="Helical" evidence="10">
    <location>
        <begin position="319"/>
        <end position="339"/>
    </location>
</feature>
<dbReference type="Gene3D" id="1.20.120.1530">
    <property type="match status" value="2"/>
</dbReference>
<dbReference type="Proteomes" id="UP000176244">
    <property type="component" value="Unassembled WGS sequence"/>
</dbReference>
<dbReference type="SMART" id="SM00304">
    <property type="entry name" value="HAMP"/>
    <property type="match status" value="4"/>
</dbReference>
<dbReference type="CDD" id="cd11386">
    <property type="entry name" value="MCP_signal"/>
    <property type="match status" value="1"/>
</dbReference>
<dbReference type="PROSITE" id="PS50111">
    <property type="entry name" value="CHEMOTAXIS_TRANSDUC_2"/>
    <property type="match status" value="1"/>
</dbReference>
<dbReference type="SMART" id="SM00283">
    <property type="entry name" value="MA"/>
    <property type="match status" value="1"/>
</dbReference>
<evidence type="ECO:0000256" key="10">
    <source>
        <dbReference type="SAM" id="Phobius"/>
    </source>
</evidence>
<accession>A0A1F2PE56</accession>
<feature type="transmembrane region" description="Helical" evidence="10">
    <location>
        <begin position="45"/>
        <end position="72"/>
    </location>
</feature>
<dbReference type="GO" id="GO:0007165">
    <property type="term" value="P:signal transduction"/>
    <property type="evidence" value="ECO:0007669"/>
    <property type="project" value="UniProtKB-KW"/>
</dbReference>
<dbReference type="FunFam" id="1.10.287.950:FF:000001">
    <property type="entry name" value="Methyl-accepting chemotaxis sensory transducer"/>
    <property type="match status" value="1"/>
</dbReference>